<dbReference type="PANTHER" id="PTHR34573">
    <property type="entry name" value="VKC DOMAIN-CONTAINING PROTEIN"/>
    <property type="match status" value="1"/>
</dbReference>
<dbReference type="InterPro" id="IPR041714">
    <property type="entry name" value="VKOR_Actinobacteria"/>
</dbReference>
<evidence type="ECO:0000256" key="8">
    <source>
        <dbReference type="ARBA" id="ARBA00023157"/>
    </source>
</evidence>
<evidence type="ECO:0000256" key="2">
    <source>
        <dbReference type="ARBA" id="ARBA00006214"/>
    </source>
</evidence>
<protein>
    <submittedName>
        <fullName evidence="13">Vitamin K epoxide reductase</fullName>
    </submittedName>
</protein>
<evidence type="ECO:0000256" key="1">
    <source>
        <dbReference type="ARBA" id="ARBA00004141"/>
    </source>
</evidence>
<evidence type="ECO:0000259" key="12">
    <source>
        <dbReference type="SMART" id="SM00756"/>
    </source>
</evidence>
<evidence type="ECO:0000256" key="4">
    <source>
        <dbReference type="ARBA" id="ARBA00022719"/>
    </source>
</evidence>
<evidence type="ECO:0000256" key="6">
    <source>
        <dbReference type="ARBA" id="ARBA00023002"/>
    </source>
</evidence>
<name>A0A255H9M6_9ACTN</name>
<evidence type="ECO:0000256" key="11">
    <source>
        <dbReference type="SAM" id="Phobius"/>
    </source>
</evidence>
<comment type="subcellular location">
    <subcellularLocation>
        <location evidence="1">Membrane</location>
        <topology evidence="1">Multi-pass membrane protein</topology>
    </subcellularLocation>
</comment>
<evidence type="ECO:0000313" key="14">
    <source>
        <dbReference type="Proteomes" id="UP000216311"/>
    </source>
</evidence>
<dbReference type="AlphaFoldDB" id="A0A255H9M6"/>
<dbReference type="GO" id="GO:0016020">
    <property type="term" value="C:membrane"/>
    <property type="evidence" value="ECO:0007669"/>
    <property type="project" value="UniProtKB-SubCell"/>
</dbReference>
<dbReference type="SMART" id="SM00756">
    <property type="entry name" value="VKc"/>
    <property type="match status" value="1"/>
</dbReference>
<feature type="region of interest" description="Disordered" evidence="10">
    <location>
        <begin position="1"/>
        <end position="34"/>
    </location>
</feature>
<evidence type="ECO:0000313" key="13">
    <source>
        <dbReference type="EMBL" id="OYO24289.1"/>
    </source>
</evidence>
<sequence length="223" mass="23637">MSTLEERTSTAEGPTAEEETSAGAALPEPEDQPGLRGRTSGILLAVLGGIAWVAAFVLILEKLQTLRDPNYQPSCSINPVLSCGSIMASDQAEVFGFPNPLIGVAGFAVVITLGVVLAAGVALPRWIWLGLQAGVTFGLGFVCWLVFQSLYRIGALCPYCMVVWAAMIPMFWLVTADNLVKGRIPAGAGVRRVVGMLGGIPVVAGYVAIALLILVRFWSFWVS</sequence>
<dbReference type="EMBL" id="NMVQ01000004">
    <property type="protein sequence ID" value="OYO24289.1"/>
    <property type="molecule type" value="Genomic_DNA"/>
</dbReference>
<feature type="transmembrane region" description="Helical" evidence="11">
    <location>
        <begin position="101"/>
        <end position="119"/>
    </location>
</feature>
<evidence type="ECO:0000256" key="3">
    <source>
        <dbReference type="ARBA" id="ARBA00022692"/>
    </source>
</evidence>
<dbReference type="OrthoDB" id="9783799at2"/>
<dbReference type="Pfam" id="PF07884">
    <property type="entry name" value="VKOR"/>
    <property type="match status" value="1"/>
</dbReference>
<keyword evidence="3 11" id="KW-0812">Transmembrane</keyword>
<feature type="transmembrane region" description="Helical" evidence="11">
    <location>
        <begin position="126"/>
        <end position="147"/>
    </location>
</feature>
<dbReference type="Gene3D" id="1.20.1440.130">
    <property type="entry name" value="VKOR domain"/>
    <property type="match status" value="1"/>
</dbReference>
<dbReference type="PANTHER" id="PTHR34573:SF1">
    <property type="entry name" value="VITAMIN K EPOXIDE REDUCTASE DOMAIN-CONTAINING PROTEIN"/>
    <property type="match status" value="1"/>
</dbReference>
<evidence type="ECO:0000256" key="7">
    <source>
        <dbReference type="ARBA" id="ARBA00023136"/>
    </source>
</evidence>
<gene>
    <name evidence="13" type="ORF">CGZ93_04090</name>
</gene>
<keyword evidence="5 11" id="KW-1133">Transmembrane helix</keyword>
<dbReference type="GO" id="GO:0048038">
    <property type="term" value="F:quinone binding"/>
    <property type="evidence" value="ECO:0007669"/>
    <property type="project" value="UniProtKB-KW"/>
</dbReference>
<feature type="transmembrane region" description="Helical" evidence="11">
    <location>
        <begin position="42"/>
        <end position="60"/>
    </location>
</feature>
<dbReference type="GO" id="GO:0016491">
    <property type="term" value="F:oxidoreductase activity"/>
    <property type="evidence" value="ECO:0007669"/>
    <property type="project" value="UniProtKB-KW"/>
</dbReference>
<dbReference type="CDD" id="cd12922">
    <property type="entry name" value="VKOR_5"/>
    <property type="match status" value="1"/>
</dbReference>
<comment type="caution">
    <text evidence="13">The sequence shown here is derived from an EMBL/GenBank/DDBJ whole genome shotgun (WGS) entry which is preliminary data.</text>
</comment>
<keyword evidence="4" id="KW-0874">Quinone</keyword>
<reference evidence="13 14" key="1">
    <citation type="submission" date="2017-07" db="EMBL/GenBank/DDBJ databases">
        <title>Draft whole genome sequences of clinical Proprionibacteriaceae strains.</title>
        <authorList>
            <person name="Bernier A.-M."/>
            <person name="Bernard K."/>
            <person name="Domingo M.-C."/>
        </authorList>
    </citation>
    <scope>NUCLEOTIDE SEQUENCE [LARGE SCALE GENOMIC DNA]</scope>
    <source>
        <strain evidence="13 14">NML 130396</strain>
    </source>
</reference>
<evidence type="ECO:0000256" key="5">
    <source>
        <dbReference type="ARBA" id="ARBA00022989"/>
    </source>
</evidence>
<keyword evidence="14" id="KW-1185">Reference proteome</keyword>
<dbReference type="InterPro" id="IPR012932">
    <property type="entry name" value="VKOR"/>
</dbReference>
<comment type="similarity">
    <text evidence="2">Belongs to the VKOR family.</text>
</comment>
<feature type="transmembrane region" description="Helical" evidence="11">
    <location>
        <begin position="194"/>
        <end position="218"/>
    </location>
</feature>
<organism evidence="13 14">
    <name type="scientific">Enemella dayhoffiae</name>
    <dbReference type="NCBI Taxonomy" id="2016507"/>
    <lineage>
        <taxon>Bacteria</taxon>
        <taxon>Bacillati</taxon>
        <taxon>Actinomycetota</taxon>
        <taxon>Actinomycetes</taxon>
        <taxon>Propionibacteriales</taxon>
        <taxon>Propionibacteriaceae</taxon>
        <taxon>Enemella</taxon>
    </lineage>
</organism>
<keyword evidence="6" id="KW-0560">Oxidoreductase</keyword>
<dbReference type="RefSeq" id="WP_094362878.1">
    <property type="nucleotide sequence ID" value="NZ_NMVQ01000004.1"/>
</dbReference>
<feature type="domain" description="Vitamin K epoxide reductase" evidence="12">
    <location>
        <begin position="37"/>
        <end position="178"/>
    </location>
</feature>
<keyword evidence="7 11" id="KW-0472">Membrane</keyword>
<feature type="transmembrane region" description="Helical" evidence="11">
    <location>
        <begin position="153"/>
        <end position="174"/>
    </location>
</feature>
<dbReference type="InterPro" id="IPR038354">
    <property type="entry name" value="VKOR_sf"/>
</dbReference>
<dbReference type="Proteomes" id="UP000216311">
    <property type="component" value="Unassembled WGS sequence"/>
</dbReference>
<proteinExistence type="inferred from homology"/>
<evidence type="ECO:0000256" key="10">
    <source>
        <dbReference type="SAM" id="MobiDB-lite"/>
    </source>
</evidence>
<keyword evidence="8" id="KW-1015">Disulfide bond</keyword>
<evidence type="ECO:0000256" key="9">
    <source>
        <dbReference type="ARBA" id="ARBA00023284"/>
    </source>
</evidence>
<accession>A0A255H9M6</accession>
<keyword evidence="9" id="KW-0676">Redox-active center</keyword>